<evidence type="ECO:0000256" key="1">
    <source>
        <dbReference type="SAM" id="MobiDB-lite"/>
    </source>
</evidence>
<gene>
    <name evidence="2" type="ORF">FHX44_114851</name>
</gene>
<keyword evidence="3" id="KW-1185">Reference proteome</keyword>
<reference evidence="2 3" key="1">
    <citation type="submission" date="2019-06" db="EMBL/GenBank/DDBJ databases">
        <title>Sequencing the genomes of 1000 actinobacteria strains.</title>
        <authorList>
            <person name="Klenk H.-P."/>
        </authorList>
    </citation>
    <scope>NUCLEOTIDE SEQUENCE [LARGE SCALE GENOMIC DNA]</scope>
    <source>
        <strain evidence="2 3">DSM 45671</strain>
    </source>
</reference>
<dbReference type="Proteomes" id="UP000321261">
    <property type="component" value="Unassembled WGS sequence"/>
</dbReference>
<evidence type="ECO:0008006" key="4">
    <source>
        <dbReference type="Google" id="ProtNLM"/>
    </source>
</evidence>
<evidence type="ECO:0000313" key="3">
    <source>
        <dbReference type="Proteomes" id="UP000321261"/>
    </source>
</evidence>
<protein>
    <recommendedName>
        <fullName evidence="4">Transcriptional regulator, AbiEi antitoxin, Type IV TA system</fullName>
    </recommendedName>
</protein>
<accession>A0A561SVP2</accession>
<proteinExistence type="predicted"/>
<dbReference type="EMBL" id="VIWU01000001">
    <property type="protein sequence ID" value="TWF78927.1"/>
    <property type="molecule type" value="Genomic_DNA"/>
</dbReference>
<dbReference type="AlphaFoldDB" id="A0A561SVP2"/>
<organism evidence="2 3">
    <name type="scientific">Pseudonocardia hierapolitana</name>
    <dbReference type="NCBI Taxonomy" id="1128676"/>
    <lineage>
        <taxon>Bacteria</taxon>
        <taxon>Bacillati</taxon>
        <taxon>Actinomycetota</taxon>
        <taxon>Actinomycetes</taxon>
        <taxon>Pseudonocardiales</taxon>
        <taxon>Pseudonocardiaceae</taxon>
        <taxon>Pseudonocardia</taxon>
    </lineage>
</organism>
<name>A0A561SVP2_9PSEU</name>
<feature type="region of interest" description="Disordered" evidence="1">
    <location>
        <begin position="315"/>
        <end position="338"/>
    </location>
</feature>
<evidence type="ECO:0000313" key="2">
    <source>
        <dbReference type="EMBL" id="TWF78927.1"/>
    </source>
</evidence>
<sequence>MASPRTRARFEAVRSAFPLGVATARQLVGIGFNERTVYKRCLPGGPWRRLLPGVIGLFTGTPTVEQYVRAALLLGGPDALVTGLEACRRHGIRRGPVRAAEINGSPPEVHVLIPATRQVRSVGYVHVERTNRLPAPIVRGGIPLAPVARACIYATRRLSRPGDVTELLSDAVQRGLCTIGALGEEIEDTTRRGTAIPRGVLQDVAEGVRSAAERQAKALWQRARLPEARWNVSVYDEAGRFLGIADCWVDDVAMVWETESTEWHLSPADHDATVERAAAFTAAGAVYTATKPKKLRTDPQGVIAILRATYERARARPRPRLTAGPPRSGKPHSGLARP</sequence>
<comment type="caution">
    <text evidence="2">The sequence shown here is derived from an EMBL/GenBank/DDBJ whole genome shotgun (WGS) entry which is preliminary data.</text>
</comment>